<evidence type="ECO:0000259" key="9">
    <source>
        <dbReference type="Pfam" id="PF01571"/>
    </source>
</evidence>
<dbReference type="InterPro" id="IPR006222">
    <property type="entry name" value="GCVT_N"/>
</dbReference>
<dbReference type="Pfam" id="PF01571">
    <property type="entry name" value="GCV_T"/>
    <property type="match status" value="1"/>
</dbReference>
<gene>
    <name evidence="7 11" type="primary">gcvT</name>
    <name evidence="11" type="ORF">DRP43_00135</name>
</gene>
<dbReference type="GO" id="GO:0008168">
    <property type="term" value="F:methyltransferase activity"/>
    <property type="evidence" value="ECO:0007669"/>
    <property type="project" value="UniProtKB-KW"/>
</dbReference>
<evidence type="ECO:0000256" key="4">
    <source>
        <dbReference type="ARBA" id="ARBA00022679"/>
    </source>
</evidence>
<feature type="domain" description="GCVT N-terminal" evidence="9">
    <location>
        <begin position="7"/>
        <end position="261"/>
    </location>
</feature>
<comment type="subunit">
    <text evidence="7">The glycine cleavage system is composed of four proteins: P, T, L and H.</text>
</comment>
<keyword evidence="11" id="KW-0489">Methyltransferase</keyword>
<dbReference type="HAMAP" id="MF_00259">
    <property type="entry name" value="GcvT"/>
    <property type="match status" value="1"/>
</dbReference>
<dbReference type="Gene3D" id="3.30.1360.120">
    <property type="entry name" value="Probable tRNA modification gtpase trme, domain 1"/>
    <property type="match status" value="1"/>
</dbReference>
<dbReference type="PANTHER" id="PTHR43757:SF2">
    <property type="entry name" value="AMINOMETHYLTRANSFERASE, MITOCHONDRIAL"/>
    <property type="match status" value="1"/>
</dbReference>
<dbReference type="SUPFAM" id="SSF103025">
    <property type="entry name" value="Folate-binding domain"/>
    <property type="match status" value="1"/>
</dbReference>
<reference evidence="11 12" key="1">
    <citation type="submission" date="2018-06" db="EMBL/GenBank/DDBJ databases">
        <title>Extensive metabolic versatility and redundancy in microbially diverse, dynamic hydrothermal sediments.</title>
        <authorList>
            <person name="Dombrowski N."/>
            <person name="Teske A."/>
            <person name="Baker B.J."/>
        </authorList>
    </citation>
    <scope>NUCLEOTIDE SEQUENCE [LARGE SCALE GENOMIC DNA]</scope>
    <source>
        <strain evidence="11">B10_G13</strain>
    </source>
</reference>
<dbReference type="NCBIfam" id="TIGR00528">
    <property type="entry name" value="gcvT"/>
    <property type="match status" value="1"/>
</dbReference>
<dbReference type="GO" id="GO:0005829">
    <property type="term" value="C:cytosol"/>
    <property type="evidence" value="ECO:0007669"/>
    <property type="project" value="TreeGrafter"/>
</dbReference>
<comment type="catalytic activity">
    <reaction evidence="6 7">
        <text>N(6)-[(R)-S(8)-aminomethyldihydrolipoyl]-L-lysyl-[protein] + (6S)-5,6,7,8-tetrahydrofolate = N(6)-[(R)-dihydrolipoyl]-L-lysyl-[protein] + (6R)-5,10-methylene-5,6,7,8-tetrahydrofolate + NH4(+)</text>
        <dbReference type="Rhea" id="RHEA:16945"/>
        <dbReference type="Rhea" id="RHEA-COMP:10475"/>
        <dbReference type="Rhea" id="RHEA-COMP:10492"/>
        <dbReference type="ChEBI" id="CHEBI:15636"/>
        <dbReference type="ChEBI" id="CHEBI:28938"/>
        <dbReference type="ChEBI" id="CHEBI:57453"/>
        <dbReference type="ChEBI" id="CHEBI:83100"/>
        <dbReference type="ChEBI" id="CHEBI:83143"/>
        <dbReference type="EC" id="2.1.2.10"/>
    </reaction>
</comment>
<organism evidence="11 12">
    <name type="scientific">candidate division TA06 bacterium</name>
    <dbReference type="NCBI Taxonomy" id="2250710"/>
    <lineage>
        <taxon>Bacteria</taxon>
        <taxon>Bacteria division TA06</taxon>
    </lineage>
</organism>
<feature type="domain" description="Aminomethyltransferase C-terminal" evidence="10">
    <location>
        <begin position="280"/>
        <end position="359"/>
    </location>
</feature>
<comment type="similarity">
    <text evidence="1 7">Belongs to the GcvT family.</text>
</comment>
<keyword evidence="3 7" id="KW-0032">Aminotransferase</keyword>
<accession>A0A660SRG6</accession>
<dbReference type="GO" id="GO:0032259">
    <property type="term" value="P:methylation"/>
    <property type="evidence" value="ECO:0007669"/>
    <property type="project" value="UniProtKB-KW"/>
</dbReference>
<dbReference type="PIRSF" id="PIRSF006487">
    <property type="entry name" value="GcvT"/>
    <property type="match status" value="1"/>
</dbReference>
<dbReference type="GO" id="GO:0005960">
    <property type="term" value="C:glycine cleavage complex"/>
    <property type="evidence" value="ECO:0007669"/>
    <property type="project" value="InterPro"/>
</dbReference>
<evidence type="ECO:0000259" key="10">
    <source>
        <dbReference type="Pfam" id="PF08669"/>
    </source>
</evidence>
<dbReference type="EC" id="2.1.2.10" evidence="2 7"/>
<dbReference type="InterPro" id="IPR029043">
    <property type="entry name" value="GcvT/YgfZ_C"/>
</dbReference>
<dbReference type="InterPro" id="IPR022903">
    <property type="entry name" value="GcvT_bac"/>
</dbReference>
<dbReference type="SUPFAM" id="SSF101790">
    <property type="entry name" value="Aminomethyltransferase beta-barrel domain"/>
    <property type="match status" value="1"/>
</dbReference>
<evidence type="ECO:0000256" key="2">
    <source>
        <dbReference type="ARBA" id="ARBA00012616"/>
    </source>
</evidence>
<dbReference type="InterPro" id="IPR028896">
    <property type="entry name" value="GcvT/YgfZ/DmdA"/>
</dbReference>
<evidence type="ECO:0000313" key="11">
    <source>
        <dbReference type="EMBL" id="RKX72666.1"/>
    </source>
</evidence>
<dbReference type="GO" id="GO:0004047">
    <property type="term" value="F:aminomethyltransferase activity"/>
    <property type="evidence" value="ECO:0007669"/>
    <property type="project" value="UniProtKB-UniRule"/>
</dbReference>
<dbReference type="InterPro" id="IPR006223">
    <property type="entry name" value="GcvT"/>
</dbReference>
<evidence type="ECO:0000313" key="12">
    <source>
        <dbReference type="Proteomes" id="UP000271125"/>
    </source>
</evidence>
<protein>
    <recommendedName>
        <fullName evidence="2 7">Aminomethyltransferase</fullName>
        <ecNumber evidence="2 7">2.1.2.10</ecNumber>
    </recommendedName>
    <alternativeName>
        <fullName evidence="5 7">Glycine cleavage system T protein</fullName>
    </alternativeName>
</protein>
<dbReference type="GO" id="GO:0008483">
    <property type="term" value="F:transaminase activity"/>
    <property type="evidence" value="ECO:0007669"/>
    <property type="project" value="UniProtKB-KW"/>
</dbReference>
<name>A0A660SRG6_UNCT6</name>
<dbReference type="EMBL" id="QNBD01000003">
    <property type="protein sequence ID" value="RKX72666.1"/>
    <property type="molecule type" value="Genomic_DNA"/>
</dbReference>
<dbReference type="AlphaFoldDB" id="A0A660SRG6"/>
<evidence type="ECO:0000256" key="3">
    <source>
        <dbReference type="ARBA" id="ARBA00022576"/>
    </source>
</evidence>
<evidence type="ECO:0000256" key="7">
    <source>
        <dbReference type="HAMAP-Rule" id="MF_00259"/>
    </source>
</evidence>
<evidence type="ECO:0000256" key="5">
    <source>
        <dbReference type="ARBA" id="ARBA00031395"/>
    </source>
</evidence>
<dbReference type="Pfam" id="PF08669">
    <property type="entry name" value="GCV_T_C"/>
    <property type="match status" value="1"/>
</dbReference>
<feature type="binding site" evidence="8">
    <location>
        <position position="194"/>
    </location>
    <ligand>
        <name>substrate</name>
    </ligand>
</feature>
<evidence type="ECO:0000256" key="8">
    <source>
        <dbReference type="PIRSR" id="PIRSR006487-1"/>
    </source>
</evidence>
<dbReference type="Gene3D" id="3.30.70.1400">
    <property type="entry name" value="Aminomethyltransferase beta-barrel domains"/>
    <property type="match status" value="1"/>
</dbReference>
<dbReference type="Gene3D" id="2.40.30.110">
    <property type="entry name" value="Aminomethyltransferase beta-barrel domains"/>
    <property type="match status" value="1"/>
</dbReference>
<proteinExistence type="inferred from homology"/>
<dbReference type="InterPro" id="IPR013977">
    <property type="entry name" value="GcvT_C"/>
</dbReference>
<evidence type="ECO:0000256" key="1">
    <source>
        <dbReference type="ARBA" id="ARBA00008609"/>
    </source>
</evidence>
<dbReference type="PANTHER" id="PTHR43757">
    <property type="entry name" value="AMINOMETHYLTRANSFERASE"/>
    <property type="match status" value="1"/>
</dbReference>
<dbReference type="GO" id="GO:0019464">
    <property type="term" value="P:glycine decarboxylation via glycine cleavage system"/>
    <property type="evidence" value="ECO:0007669"/>
    <property type="project" value="UniProtKB-UniRule"/>
</dbReference>
<dbReference type="FunFam" id="2.40.30.110:FF:000003">
    <property type="entry name" value="Aminomethyltransferase"/>
    <property type="match status" value="1"/>
</dbReference>
<keyword evidence="4 7" id="KW-0808">Transferase</keyword>
<comment type="caution">
    <text evidence="11">The sequence shown here is derived from an EMBL/GenBank/DDBJ whole genome shotgun (WGS) entry which is preliminary data.</text>
</comment>
<dbReference type="InterPro" id="IPR027266">
    <property type="entry name" value="TrmE/GcvT-like"/>
</dbReference>
<dbReference type="Proteomes" id="UP000271125">
    <property type="component" value="Unassembled WGS sequence"/>
</dbReference>
<dbReference type="Gene3D" id="4.10.1250.10">
    <property type="entry name" value="Aminomethyltransferase fragment"/>
    <property type="match status" value="1"/>
</dbReference>
<comment type="function">
    <text evidence="7">The glycine cleavage system catalyzes the degradation of glycine.</text>
</comment>
<evidence type="ECO:0000256" key="6">
    <source>
        <dbReference type="ARBA" id="ARBA00047665"/>
    </source>
</evidence>
<dbReference type="NCBIfam" id="NF001567">
    <property type="entry name" value="PRK00389.1"/>
    <property type="match status" value="1"/>
</dbReference>
<dbReference type="FunFam" id="3.30.70.1400:FF:000001">
    <property type="entry name" value="Aminomethyltransferase"/>
    <property type="match status" value="1"/>
</dbReference>
<sequence>MAKKTPFYDKHIALGGHLVDFVGFTMPTQYKGIIEEVKRIRTTVGVFDVSHMGEIEIKGPDALKFISRITINDPSALSLNQVQYSAMCYNDGGIVDDLLVYRLKKRYLLVVNASNIDKDFKWIKYNINENVTVKNISDDIAQLAIQGPDAEKVIQKLTDTDLSEIKFYWATESKIANIETVLSRTGYTGEDGFEVYFDKKYADKMWDSIFEAGKEFNIEACGLGARDILRLEMYYRLYGNDIDSTTTPIEGDLSWITRLSKTSFNGREVLLKQKVEGLKRKLVPFEMIDKGIPRQGYKIKDKDGNIIGCVTSGNLSPMLQKYIGCGYVELEYSNNDSELTIDVRGRLLKAKVVKTPFYKDGTHK</sequence>